<accession>A0A8D8FZR3</accession>
<evidence type="ECO:0000313" key="2">
    <source>
        <dbReference type="EMBL" id="CAG6489551.1"/>
    </source>
</evidence>
<name>A0A8D8FZR3_CULPI</name>
<protein>
    <submittedName>
        <fullName evidence="2">Protein furry</fullName>
    </submittedName>
</protein>
<sequence>MPKPDVFIASRSEIELSEIYQILMENLLHVSSALTNMEIGMKASTANNTSSSSSTVTTMTTIPAINPPGGGGGGGGQQQQQLLGPTLASTNPFKDTVDIITTL</sequence>
<reference evidence="2" key="1">
    <citation type="submission" date="2021-05" db="EMBL/GenBank/DDBJ databases">
        <authorList>
            <person name="Alioto T."/>
            <person name="Alioto T."/>
            <person name="Gomez Garrido J."/>
        </authorList>
    </citation>
    <scope>NUCLEOTIDE SEQUENCE</scope>
</reference>
<dbReference type="EMBL" id="HBUE01112938">
    <property type="protein sequence ID" value="CAG6489551.1"/>
    <property type="molecule type" value="Transcribed_RNA"/>
</dbReference>
<feature type="compositionally biased region" description="Low complexity" evidence="1">
    <location>
        <begin position="44"/>
        <end position="61"/>
    </location>
</feature>
<organism evidence="2">
    <name type="scientific">Culex pipiens</name>
    <name type="common">House mosquito</name>
    <dbReference type="NCBI Taxonomy" id="7175"/>
    <lineage>
        <taxon>Eukaryota</taxon>
        <taxon>Metazoa</taxon>
        <taxon>Ecdysozoa</taxon>
        <taxon>Arthropoda</taxon>
        <taxon>Hexapoda</taxon>
        <taxon>Insecta</taxon>
        <taxon>Pterygota</taxon>
        <taxon>Neoptera</taxon>
        <taxon>Endopterygota</taxon>
        <taxon>Diptera</taxon>
        <taxon>Nematocera</taxon>
        <taxon>Culicoidea</taxon>
        <taxon>Culicidae</taxon>
        <taxon>Culicinae</taxon>
        <taxon>Culicini</taxon>
        <taxon>Culex</taxon>
        <taxon>Culex</taxon>
    </lineage>
</organism>
<feature type="compositionally biased region" description="Gly residues" evidence="1">
    <location>
        <begin position="68"/>
        <end position="77"/>
    </location>
</feature>
<feature type="region of interest" description="Disordered" evidence="1">
    <location>
        <begin position="44"/>
        <end position="92"/>
    </location>
</feature>
<proteinExistence type="predicted"/>
<dbReference type="AlphaFoldDB" id="A0A8D8FZR3"/>
<evidence type="ECO:0000256" key="1">
    <source>
        <dbReference type="SAM" id="MobiDB-lite"/>
    </source>
</evidence>